<evidence type="ECO:0000313" key="2">
    <source>
        <dbReference type="Proteomes" id="UP001359485"/>
    </source>
</evidence>
<protein>
    <submittedName>
        <fullName evidence="1">Uncharacterized protein</fullName>
    </submittedName>
</protein>
<proteinExistence type="predicted"/>
<sequence length="87" mass="9989">MFEEQLALTMIARIMSWTSTGDCHFRFQPEKHPRGIGSGKKTAGYGSKYWPTCRFIYRKEEQSKEKGNDQLLVENMAVSALVETKTI</sequence>
<dbReference type="Proteomes" id="UP001359485">
    <property type="component" value="Unassembled WGS sequence"/>
</dbReference>
<comment type="caution">
    <text evidence="1">The sequence shown here is derived from an EMBL/GenBank/DDBJ whole genome shotgun (WGS) entry which is preliminary data.</text>
</comment>
<accession>A0ABR1ANP0</accession>
<dbReference type="EMBL" id="JAWJWF010000047">
    <property type="protein sequence ID" value="KAK6622374.1"/>
    <property type="molecule type" value="Genomic_DNA"/>
</dbReference>
<reference evidence="1 2" key="1">
    <citation type="submission" date="2023-09" db="EMBL/GenBank/DDBJ databases">
        <title>Genomes of two closely related lineages of the louse Polyplax serrata with different host specificities.</title>
        <authorList>
            <person name="Martinu J."/>
            <person name="Tarabai H."/>
            <person name="Stefka J."/>
            <person name="Hypsa V."/>
        </authorList>
    </citation>
    <scope>NUCLEOTIDE SEQUENCE [LARGE SCALE GENOMIC DNA]</scope>
    <source>
        <strain evidence="1">98ZLc_SE</strain>
    </source>
</reference>
<organism evidence="1 2">
    <name type="scientific">Polyplax serrata</name>
    <name type="common">Common mouse louse</name>
    <dbReference type="NCBI Taxonomy" id="468196"/>
    <lineage>
        <taxon>Eukaryota</taxon>
        <taxon>Metazoa</taxon>
        <taxon>Ecdysozoa</taxon>
        <taxon>Arthropoda</taxon>
        <taxon>Hexapoda</taxon>
        <taxon>Insecta</taxon>
        <taxon>Pterygota</taxon>
        <taxon>Neoptera</taxon>
        <taxon>Paraneoptera</taxon>
        <taxon>Psocodea</taxon>
        <taxon>Troctomorpha</taxon>
        <taxon>Phthiraptera</taxon>
        <taxon>Anoplura</taxon>
        <taxon>Polyplacidae</taxon>
        <taxon>Polyplax</taxon>
    </lineage>
</organism>
<name>A0ABR1ANP0_POLSC</name>
<keyword evidence="2" id="KW-1185">Reference proteome</keyword>
<evidence type="ECO:0000313" key="1">
    <source>
        <dbReference type="EMBL" id="KAK6622374.1"/>
    </source>
</evidence>
<gene>
    <name evidence="1" type="ORF">RUM44_002185</name>
</gene>